<evidence type="ECO:0000256" key="1">
    <source>
        <dbReference type="ARBA" id="ARBA00004141"/>
    </source>
</evidence>
<feature type="transmembrane region" description="Helical" evidence="5">
    <location>
        <begin position="45"/>
        <end position="68"/>
    </location>
</feature>
<organism evidence="7 8">
    <name type="scientific">Chitinophaga rhizophila</name>
    <dbReference type="NCBI Taxonomy" id="2866212"/>
    <lineage>
        <taxon>Bacteria</taxon>
        <taxon>Pseudomonadati</taxon>
        <taxon>Bacteroidota</taxon>
        <taxon>Chitinophagia</taxon>
        <taxon>Chitinophagales</taxon>
        <taxon>Chitinophagaceae</taxon>
        <taxon>Chitinophaga</taxon>
    </lineage>
</organism>
<comment type="subcellular location">
    <subcellularLocation>
        <location evidence="1">Membrane</location>
        <topology evidence="1">Multi-pass membrane protein</topology>
    </subcellularLocation>
</comment>
<feature type="transmembrane region" description="Helical" evidence="5">
    <location>
        <begin position="7"/>
        <end position="25"/>
    </location>
</feature>
<feature type="transmembrane region" description="Helical" evidence="5">
    <location>
        <begin position="118"/>
        <end position="135"/>
    </location>
</feature>
<keyword evidence="8" id="KW-1185">Reference proteome</keyword>
<keyword evidence="2 5" id="KW-0812">Transmembrane</keyword>
<reference evidence="7 8" key="1">
    <citation type="submission" date="2021-08" db="EMBL/GenBank/DDBJ databases">
        <title>The genome sequence of Chitinophaga sp. B61.</title>
        <authorList>
            <person name="Zhang X."/>
        </authorList>
    </citation>
    <scope>NUCLEOTIDE SEQUENCE [LARGE SCALE GENOMIC DNA]</scope>
    <source>
        <strain evidence="7 8">B61</strain>
    </source>
</reference>
<keyword evidence="4 5" id="KW-0472">Membrane</keyword>
<protein>
    <recommendedName>
        <fullName evidence="6">Methylamine utilisation protein MauE domain-containing protein</fullName>
    </recommendedName>
</protein>
<evidence type="ECO:0000313" key="8">
    <source>
        <dbReference type="Proteomes" id="UP000812961"/>
    </source>
</evidence>
<dbReference type="EMBL" id="JAICCF010000001">
    <property type="protein sequence ID" value="MBW8683491.1"/>
    <property type="molecule type" value="Genomic_DNA"/>
</dbReference>
<dbReference type="Pfam" id="PF07291">
    <property type="entry name" value="MauE"/>
    <property type="match status" value="1"/>
</dbReference>
<gene>
    <name evidence="7" type="ORF">K1Y79_04015</name>
</gene>
<evidence type="ECO:0000313" key="7">
    <source>
        <dbReference type="EMBL" id="MBW8683491.1"/>
    </source>
</evidence>
<evidence type="ECO:0000256" key="2">
    <source>
        <dbReference type="ARBA" id="ARBA00022692"/>
    </source>
</evidence>
<evidence type="ECO:0000256" key="3">
    <source>
        <dbReference type="ARBA" id="ARBA00022989"/>
    </source>
</evidence>
<proteinExistence type="predicted"/>
<feature type="transmembrane region" description="Helical" evidence="5">
    <location>
        <begin position="75"/>
        <end position="98"/>
    </location>
</feature>
<sequence length="153" mass="17108">MKSSKSVFVEIVSALYIMLFLYASITKLRFYDQSIQQMDMQPFPNQLSALILWSISIIELVVAIGLLFSKTRKVALLIGVGLMILFTGYISTVMLHVYAHVPCSCGGVISELSWGQHLLLNLFYVVMGIAALLNTNRLRQGAAFYAPNKFQHS</sequence>
<evidence type="ECO:0000259" key="6">
    <source>
        <dbReference type="Pfam" id="PF07291"/>
    </source>
</evidence>
<dbReference type="InterPro" id="IPR009908">
    <property type="entry name" value="Methylamine_util_MauE"/>
</dbReference>
<keyword evidence="3 5" id="KW-1133">Transmembrane helix</keyword>
<evidence type="ECO:0000256" key="4">
    <source>
        <dbReference type="ARBA" id="ARBA00023136"/>
    </source>
</evidence>
<evidence type="ECO:0000256" key="5">
    <source>
        <dbReference type="SAM" id="Phobius"/>
    </source>
</evidence>
<comment type="caution">
    <text evidence="7">The sequence shown here is derived from an EMBL/GenBank/DDBJ whole genome shotgun (WGS) entry which is preliminary data.</text>
</comment>
<name>A0ABS7G7X4_9BACT</name>
<dbReference type="Proteomes" id="UP000812961">
    <property type="component" value="Unassembled WGS sequence"/>
</dbReference>
<accession>A0ABS7G7X4</accession>
<feature type="domain" description="Methylamine utilisation protein MauE" evidence="6">
    <location>
        <begin position="6"/>
        <end position="133"/>
    </location>
</feature>
<dbReference type="RefSeq" id="WP_220248711.1">
    <property type="nucleotide sequence ID" value="NZ_JAICCF010000001.1"/>
</dbReference>